<dbReference type="Pfam" id="PF00654">
    <property type="entry name" value="Voltage_CLC"/>
    <property type="match status" value="1"/>
</dbReference>
<organism evidence="6 7">
    <name type="scientific">Chryseobacterium shigense</name>
    <dbReference type="NCBI Taxonomy" id="297244"/>
    <lineage>
        <taxon>Bacteria</taxon>
        <taxon>Pseudomonadati</taxon>
        <taxon>Bacteroidota</taxon>
        <taxon>Flavobacteriia</taxon>
        <taxon>Flavobacteriales</taxon>
        <taxon>Weeksellaceae</taxon>
        <taxon>Chryseobacterium group</taxon>
        <taxon>Chryseobacterium</taxon>
    </lineage>
</organism>
<dbReference type="EMBL" id="JACHLC010000001">
    <property type="protein sequence ID" value="MBB6369476.1"/>
    <property type="molecule type" value="Genomic_DNA"/>
</dbReference>
<name>A0A841MX09_9FLAO</name>
<reference evidence="6 7" key="1">
    <citation type="submission" date="2020-08" db="EMBL/GenBank/DDBJ databases">
        <title>Functional genomics of gut bacteria from endangered species of beetles.</title>
        <authorList>
            <person name="Carlos-Shanley C."/>
        </authorList>
    </citation>
    <scope>NUCLEOTIDE SEQUENCE [LARGE SCALE GENOMIC DNA]</scope>
    <source>
        <strain evidence="6 7">S00136</strain>
    </source>
</reference>
<feature type="transmembrane region" description="Helical" evidence="5">
    <location>
        <begin position="159"/>
        <end position="184"/>
    </location>
</feature>
<dbReference type="InterPro" id="IPR001807">
    <property type="entry name" value="ClC"/>
</dbReference>
<dbReference type="CDD" id="cd03682">
    <property type="entry name" value="ClC_sycA_like"/>
    <property type="match status" value="1"/>
</dbReference>
<gene>
    <name evidence="6" type="ORF">HNP36_000529</name>
</gene>
<dbReference type="Proteomes" id="UP000589738">
    <property type="component" value="Unassembled WGS sequence"/>
</dbReference>
<feature type="transmembrane region" description="Helical" evidence="5">
    <location>
        <begin position="391"/>
        <end position="410"/>
    </location>
</feature>
<evidence type="ECO:0000256" key="2">
    <source>
        <dbReference type="ARBA" id="ARBA00022692"/>
    </source>
</evidence>
<dbReference type="Gene3D" id="1.10.3080.10">
    <property type="entry name" value="Clc chloride channel"/>
    <property type="match status" value="1"/>
</dbReference>
<dbReference type="InterPro" id="IPR014743">
    <property type="entry name" value="Cl-channel_core"/>
</dbReference>
<dbReference type="PRINTS" id="PR00762">
    <property type="entry name" value="CLCHANNEL"/>
</dbReference>
<feature type="transmembrane region" description="Helical" evidence="5">
    <location>
        <begin position="29"/>
        <end position="52"/>
    </location>
</feature>
<evidence type="ECO:0000313" key="6">
    <source>
        <dbReference type="EMBL" id="MBB6369476.1"/>
    </source>
</evidence>
<dbReference type="AlphaFoldDB" id="A0A841MX09"/>
<feature type="transmembrane region" description="Helical" evidence="5">
    <location>
        <begin position="234"/>
        <end position="255"/>
    </location>
</feature>
<keyword evidence="2 5" id="KW-0812">Transmembrane</keyword>
<dbReference type="RefSeq" id="WP_184160692.1">
    <property type="nucleotide sequence ID" value="NZ_JACHLC010000001.1"/>
</dbReference>
<dbReference type="GO" id="GO:0016020">
    <property type="term" value="C:membrane"/>
    <property type="evidence" value="ECO:0007669"/>
    <property type="project" value="UniProtKB-SubCell"/>
</dbReference>
<protein>
    <submittedName>
        <fullName evidence="6">H+/Cl- antiporter ClcA</fullName>
    </submittedName>
</protein>
<keyword evidence="4 5" id="KW-0472">Membrane</keyword>
<evidence type="ECO:0000313" key="7">
    <source>
        <dbReference type="Proteomes" id="UP000589738"/>
    </source>
</evidence>
<evidence type="ECO:0000256" key="5">
    <source>
        <dbReference type="SAM" id="Phobius"/>
    </source>
</evidence>
<keyword evidence="7" id="KW-1185">Reference proteome</keyword>
<evidence type="ECO:0000256" key="4">
    <source>
        <dbReference type="ARBA" id="ARBA00023136"/>
    </source>
</evidence>
<feature type="transmembrane region" description="Helical" evidence="5">
    <location>
        <begin position="275"/>
        <end position="301"/>
    </location>
</feature>
<feature type="transmembrane region" description="Helical" evidence="5">
    <location>
        <begin position="313"/>
        <end position="330"/>
    </location>
</feature>
<dbReference type="PANTHER" id="PTHR43427">
    <property type="entry name" value="CHLORIDE CHANNEL PROTEIN CLC-E"/>
    <property type="match status" value="1"/>
</dbReference>
<evidence type="ECO:0000256" key="1">
    <source>
        <dbReference type="ARBA" id="ARBA00004141"/>
    </source>
</evidence>
<sequence length="435" mass="47690">MSENQRTIRRKITFHTRFFFRRYPALPYILKWLCISIITGALVGTASAGFLQSLEWATNFRENHIWLIAFLPVAGFLIGLLYYYPGKDIEAGNNLLIDSIHDPKEIIPFRMAPFVYLGTIVTHFFGGSAGREGTAIQMAGAIADQLSKPFKLDKNERKILLIAAIAAGFGSVFGTPLAGAVFGLEVFLIGRIRYNAIFPAFASAIFADRATNLWKVKHIHYHIDFIPKMEFLPVLYSILAGIAFGICAAAFSRIIHRAGSVFKSNIKYPPLRPVVGGIIIAAAVFAMGTTRYTGLGIPVILESFEKQLPLYDFALKMIFTIITLSAGFKGGEVTPLFFIGATLGSALSLFIPLPFGLLAGMGFVAVFAGATNTPLACILMGIELFGAESGVYVAIACVVSYLLSGHNSIYTRQKVGEAKNRRYENDHNKNFSEIK</sequence>
<feature type="transmembrane region" description="Helical" evidence="5">
    <location>
        <begin position="64"/>
        <end position="84"/>
    </location>
</feature>
<keyword evidence="3 5" id="KW-1133">Transmembrane helix</keyword>
<evidence type="ECO:0000256" key="3">
    <source>
        <dbReference type="ARBA" id="ARBA00022989"/>
    </source>
</evidence>
<accession>A0A841MX09</accession>
<proteinExistence type="predicted"/>
<dbReference type="InterPro" id="IPR050368">
    <property type="entry name" value="ClC-type_chloride_channel"/>
</dbReference>
<dbReference type="PANTHER" id="PTHR43427:SF12">
    <property type="entry name" value="CHLORIDE TRANSPORTER"/>
    <property type="match status" value="1"/>
</dbReference>
<dbReference type="GO" id="GO:0015108">
    <property type="term" value="F:chloride transmembrane transporter activity"/>
    <property type="evidence" value="ECO:0007669"/>
    <property type="project" value="InterPro"/>
</dbReference>
<comment type="subcellular location">
    <subcellularLocation>
        <location evidence="1">Membrane</location>
        <topology evidence="1">Multi-pass membrane protein</topology>
    </subcellularLocation>
</comment>
<dbReference type="SUPFAM" id="SSF81340">
    <property type="entry name" value="Clc chloride channel"/>
    <property type="match status" value="1"/>
</dbReference>
<comment type="caution">
    <text evidence="6">The sequence shown here is derived from an EMBL/GenBank/DDBJ whole genome shotgun (WGS) entry which is preliminary data.</text>
</comment>